<dbReference type="Gene3D" id="2.60.200.60">
    <property type="match status" value="1"/>
</dbReference>
<gene>
    <name evidence="2" type="ORF">CHR90_04190</name>
</gene>
<dbReference type="EMBL" id="NOXS01000027">
    <property type="protein sequence ID" value="OYQ20581.1"/>
    <property type="molecule type" value="Genomic_DNA"/>
</dbReference>
<comment type="caution">
    <text evidence="2">The sequence shown here is derived from an EMBL/GenBank/DDBJ whole genome shotgun (WGS) entry which is preliminary data.</text>
</comment>
<proteinExistence type="predicted"/>
<evidence type="ECO:0000313" key="3">
    <source>
        <dbReference type="Proteomes" id="UP000216361"/>
    </source>
</evidence>
<name>A0A255XUK5_9PROT</name>
<dbReference type="OrthoDB" id="197187at2"/>
<evidence type="ECO:0000313" key="2">
    <source>
        <dbReference type="EMBL" id="OYQ20581.1"/>
    </source>
</evidence>
<organism evidence="2 3">
    <name type="scientific">Elstera cyanobacteriorum</name>
    <dbReference type="NCBI Taxonomy" id="2022747"/>
    <lineage>
        <taxon>Bacteria</taxon>
        <taxon>Pseudomonadati</taxon>
        <taxon>Pseudomonadota</taxon>
        <taxon>Alphaproteobacteria</taxon>
        <taxon>Rhodospirillales</taxon>
        <taxon>Rhodospirillaceae</taxon>
        <taxon>Elstera</taxon>
    </lineage>
</organism>
<dbReference type="InterPro" id="IPR008727">
    <property type="entry name" value="PAAR_motif"/>
</dbReference>
<dbReference type="CDD" id="cd14743">
    <property type="entry name" value="PAAR_CT_1"/>
    <property type="match status" value="1"/>
</dbReference>
<evidence type="ECO:0000259" key="1">
    <source>
        <dbReference type="Pfam" id="PF01832"/>
    </source>
</evidence>
<dbReference type="Pfam" id="PF05488">
    <property type="entry name" value="PAAR_motif"/>
    <property type="match status" value="1"/>
</dbReference>
<accession>A0A255XUK5</accession>
<keyword evidence="3" id="KW-1185">Reference proteome</keyword>
<sequence length="270" mass="28561">MQSRIVLGAAIQEAPMTENCIARTGDLHFCPLPGHGVTPIVTGEPWVTVAGQSVACTDDETGCGAALIGSAGFFQINGRPVVRRGDSSSHAGVVVDGAEFFVIADKTGLFLHAGLGSGQLSPPEQFVVDHWEDAKKIATQLNTTPTIILGIAAAESGWGKSDTAKDNNFFGLHAPQRYQVDWRLNRPQGGKGAIKLPIFSTFYDSGRAFAEGNGRHIQGETDPLKVGTILQEKGRFGIDTSTGSNVPTYATFIAGRIGDVGRRVSKLGLQ</sequence>
<dbReference type="AlphaFoldDB" id="A0A255XUK5"/>
<dbReference type="Pfam" id="PF01832">
    <property type="entry name" value="Glucosaminidase"/>
    <property type="match status" value="1"/>
</dbReference>
<reference evidence="2 3" key="1">
    <citation type="submission" date="2017-07" db="EMBL/GenBank/DDBJ databases">
        <title>Elstera cyanobacteriorum sp. nov., a novel bacterium isolated from cyanobacterial aggregates in a eutrophic lake.</title>
        <authorList>
            <person name="Cai H."/>
        </authorList>
    </citation>
    <scope>NUCLEOTIDE SEQUENCE [LARGE SCALE GENOMIC DNA]</scope>
    <source>
        <strain evidence="2 3">TH019</strain>
    </source>
</reference>
<dbReference type="Gene3D" id="1.10.530.10">
    <property type="match status" value="1"/>
</dbReference>
<dbReference type="GO" id="GO:0004040">
    <property type="term" value="F:amidase activity"/>
    <property type="evidence" value="ECO:0007669"/>
    <property type="project" value="InterPro"/>
</dbReference>
<protein>
    <recommendedName>
        <fullName evidence="1">Mannosyl-glycoprotein endo-beta-N-acetylglucosamidase-like domain-containing protein</fullName>
    </recommendedName>
</protein>
<feature type="domain" description="Mannosyl-glycoprotein endo-beta-N-acetylglucosamidase-like" evidence="1">
    <location>
        <begin position="132"/>
        <end position="208"/>
    </location>
</feature>
<dbReference type="Proteomes" id="UP000216361">
    <property type="component" value="Unassembled WGS sequence"/>
</dbReference>
<dbReference type="InterPro" id="IPR002901">
    <property type="entry name" value="MGlyc_endo_b_GlcNAc-like_dom"/>
</dbReference>